<gene>
    <name evidence="2" type="ORF">D9615_001043</name>
</gene>
<reference evidence="2 3" key="1">
    <citation type="journal article" date="2020" name="ISME J.">
        <title>Uncovering the hidden diversity of litter-decomposition mechanisms in mushroom-forming fungi.</title>
        <authorList>
            <person name="Floudas D."/>
            <person name="Bentzer J."/>
            <person name="Ahren D."/>
            <person name="Johansson T."/>
            <person name="Persson P."/>
            <person name="Tunlid A."/>
        </authorList>
    </citation>
    <scope>NUCLEOTIDE SEQUENCE [LARGE SCALE GENOMIC DNA]</scope>
    <source>
        <strain evidence="2 3">CBS 661.87</strain>
    </source>
</reference>
<dbReference type="InterPro" id="IPR025340">
    <property type="entry name" value="DUF4246"/>
</dbReference>
<dbReference type="Pfam" id="PF14033">
    <property type="entry name" value="DUF4246"/>
    <property type="match status" value="1"/>
</dbReference>
<proteinExistence type="predicted"/>
<dbReference type="PANTHER" id="PTHR33119">
    <property type="entry name" value="IFI3P"/>
    <property type="match status" value="1"/>
</dbReference>
<dbReference type="AlphaFoldDB" id="A0A8H5HKD3"/>
<evidence type="ECO:0000313" key="2">
    <source>
        <dbReference type="EMBL" id="KAF5384857.1"/>
    </source>
</evidence>
<name>A0A8H5HKD3_9AGAR</name>
<feature type="domain" description="DUF4246" evidence="1">
    <location>
        <begin position="88"/>
        <end position="484"/>
    </location>
</feature>
<evidence type="ECO:0000259" key="1">
    <source>
        <dbReference type="Pfam" id="PF14033"/>
    </source>
</evidence>
<organism evidence="2 3">
    <name type="scientific">Tricholomella constricta</name>
    <dbReference type="NCBI Taxonomy" id="117010"/>
    <lineage>
        <taxon>Eukaryota</taxon>
        <taxon>Fungi</taxon>
        <taxon>Dikarya</taxon>
        <taxon>Basidiomycota</taxon>
        <taxon>Agaricomycotina</taxon>
        <taxon>Agaricomycetes</taxon>
        <taxon>Agaricomycetidae</taxon>
        <taxon>Agaricales</taxon>
        <taxon>Tricholomatineae</taxon>
        <taxon>Lyophyllaceae</taxon>
        <taxon>Tricholomella</taxon>
    </lineage>
</organism>
<dbReference type="Proteomes" id="UP000565441">
    <property type="component" value="Unassembled WGS sequence"/>
</dbReference>
<dbReference type="PANTHER" id="PTHR33119:SF1">
    <property type="entry name" value="FE2OG DIOXYGENASE DOMAIN-CONTAINING PROTEIN"/>
    <property type="match status" value="1"/>
</dbReference>
<keyword evidence="3" id="KW-1185">Reference proteome</keyword>
<comment type="caution">
    <text evidence="2">The sequence shown here is derived from an EMBL/GenBank/DDBJ whole genome shotgun (WGS) entry which is preliminary data.</text>
</comment>
<dbReference type="EMBL" id="JAACJP010000004">
    <property type="protein sequence ID" value="KAF5384857.1"/>
    <property type="molecule type" value="Genomic_DNA"/>
</dbReference>
<dbReference type="OrthoDB" id="415532at2759"/>
<evidence type="ECO:0000313" key="3">
    <source>
        <dbReference type="Proteomes" id="UP000565441"/>
    </source>
</evidence>
<accession>A0A8H5HKD3</accession>
<protein>
    <recommendedName>
        <fullName evidence="1">DUF4246 domain-containing protein</fullName>
    </recommendedName>
</protein>
<dbReference type="InterPro" id="IPR049192">
    <property type="entry name" value="DUF4246_C"/>
</dbReference>
<sequence>MSEVRDQFRGYRHPFIFGIHYLGGIGDYPRTLTELAMSEYSAELRRIPEWWKLYQDPNTRNEWYDLARERVWNIRTPSTSVEVKLSKAQIEYILDELAGYAALRDPDTECQVSCFERIWEFELPAGDTLISELNAALALFRSEISVHSLDPNSVCTALIDPYLHPLVYNRTLVAHQHNRHLRTLPSPTGGDIYTVSPHLAFLPAEINISPTGTASFASYINNLHPQAQAPLYAHLSRLFGSFVPVFERVLTDLHRNNPLPQRIPGACRYTVWDEPEEPEYSDDDEGWAAYERELREWIVNRPIHLPDVPMDGYPGGLEKRKHVVSLRGRSVQVVVGVEEMRLEPGGPSYPGSPWHVEGMRNERIVACGEFYPVIENITTPALEFRMAVTYPRGFAAGDTGATARTWGLRDGDACHQYIGARTLVPALGLVFPNLYQHRLTPFALSDPSRPGRLVAVRFWLVDPEIRPVVSTAVVAPQQEAWVRDALGRALGEKLPVELVEQVMGEVEGLMGVTEAEEYARAFRAVREMFRVANDQYHFCIPFDIWMAPEFLH</sequence>